<proteinExistence type="inferred from homology"/>
<feature type="transmembrane region" description="Helical" evidence="7">
    <location>
        <begin position="543"/>
        <end position="566"/>
    </location>
</feature>
<sequence length="572" mass="60597">MQSMRVGALGSCCLQPVAGVPSLYHRGTLADQTRCPYSRASVPTQAQARLTELRRPQHVAAGSSCHRLALRKRSSICRAKQQTNAATSPDPAPPVNPPAWPGAKPVPMALSLLAGAVVKFIIPCPAGLSTQAWTLLALFVSTIAGLVLEPLPTGAWAFLAVTAGVAAKIMPFQAAFSAFSNDAIWLIVVSFFFAAGFQKTGLGERVAQLFVRAFGKSSLGLAYGLSAAEMFLAPAMPSTTARAGGIFMPIINSLAKAAGSEPGQPSRNKLGAFLVQCQFQGSVNSSAMFLTGAAQNLLALKLATELGVIIASPWLTWFKAAVVPALVGLALTPLLLYQVCRPEITDTPDAPRQAQEHLSRMGPMSRDEKIMMGVMLAAIVLWIFGDQVGVAPVVAAMMGLSALLLTGVLKWKECLQYSQAWDTLFWFAVLVSMSGQLNAQGVVGFFSDQVGKKLASLNMGWTGIFGLLNIAYFGLHYMFASQTAHVSALYAAFVAMMMASGVPPVLAALSLGYVSNLFGSITHYGSGQGAVYYGANFLTLPEIFKVGAMIAVFNIAVWGSVGSLWWKFLGLM</sequence>
<keyword evidence="3 7" id="KW-0812">Transmembrane</keyword>
<keyword evidence="4" id="KW-0934">Plastid</keyword>
<keyword evidence="5 7" id="KW-1133">Transmembrane helix</keyword>
<feature type="transmembrane region" description="Helical" evidence="7">
    <location>
        <begin position="391"/>
        <end position="411"/>
    </location>
</feature>
<evidence type="ECO:0000256" key="5">
    <source>
        <dbReference type="ARBA" id="ARBA00022989"/>
    </source>
</evidence>
<comment type="caution">
    <text evidence="8">The sequence shown here is derived from an EMBL/GenBank/DDBJ whole genome shotgun (WGS) entry which is preliminary data.</text>
</comment>
<feature type="transmembrane region" description="Helical" evidence="7">
    <location>
        <begin position="132"/>
        <end position="148"/>
    </location>
</feature>
<comment type="similarity">
    <text evidence="2">Belongs to the SLC13A/DASS transporter (TC 2.A.47) family. DIT1 subfamily.</text>
</comment>
<keyword evidence="9" id="KW-1185">Reference proteome</keyword>
<feature type="transmembrane region" description="Helical" evidence="7">
    <location>
        <begin position="423"/>
        <end position="447"/>
    </location>
</feature>
<gene>
    <name evidence="8" type="ORF">WJX73_004629</name>
</gene>
<name>A0AAW1NX57_9CHLO</name>
<organism evidence="8 9">
    <name type="scientific">Symbiochloris irregularis</name>
    <dbReference type="NCBI Taxonomy" id="706552"/>
    <lineage>
        <taxon>Eukaryota</taxon>
        <taxon>Viridiplantae</taxon>
        <taxon>Chlorophyta</taxon>
        <taxon>core chlorophytes</taxon>
        <taxon>Trebouxiophyceae</taxon>
        <taxon>Trebouxiales</taxon>
        <taxon>Trebouxiaceae</taxon>
        <taxon>Symbiochloris</taxon>
    </lineage>
</organism>
<feature type="transmembrane region" description="Helical" evidence="7">
    <location>
        <begin position="489"/>
        <end position="514"/>
    </location>
</feature>
<reference evidence="8 9" key="1">
    <citation type="journal article" date="2024" name="Nat. Commun.">
        <title>Phylogenomics reveals the evolutionary origins of lichenization in chlorophyte algae.</title>
        <authorList>
            <person name="Puginier C."/>
            <person name="Libourel C."/>
            <person name="Otte J."/>
            <person name="Skaloud P."/>
            <person name="Haon M."/>
            <person name="Grisel S."/>
            <person name="Petersen M."/>
            <person name="Berrin J.G."/>
            <person name="Delaux P.M."/>
            <person name="Dal Grande F."/>
            <person name="Keller J."/>
        </authorList>
    </citation>
    <scope>NUCLEOTIDE SEQUENCE [LARGE SCALE GENOMIC DNA]</scope>
    <source>
        <strain evidence="8 9">SAG 2036</strain>
    </source>
</reference>
<dbReference type="GO" id="GO:0015140">
    <property type="term" value="F:malate transmembrane transporter activity"/>
    <property type="evidence" value="ECO:0007669"/>
    <property type="project" value="UniProtKB-ARBA"/>
</dbReference>
<accession>A0AAW1NX57</accession>
<evidence type="ECO:0000313" key="9">
    <source>
        <dbReference type="Proteomes" id="UP001465755"/>
    </source>
</evidence>
<dbReference type="PANTHER" id="PTHR42826">
    <property type="entry name" value="DICARBOXYLATE TRANSPORTER 2.1, CHLOROPLASTIC"/>
    <property type="match status" value="1"/>
</dbReference>
<evidence type="ECO:0000256" key="4">
    <source>
        <dbReference type="ARBA" id="ARBA00022780"/>
    </source>
</evidence>
<feature type="transmembrane region" description="Helical" evidence="7">
    <location>
        <begin position="183"/>
        <end position="202"/>
    </location>
</feature>
<comment type="subcellular location">
    <subcellularLocation>
        <location evidence="1">Plastid</location>
        <location evidence="1">Chloroplast inner membrane</location>
        <topology evidence="1">Multi-pass membrane protein</topology>
    </subcellularLocation>
</comment>
<dbReference type="InterPro" id="IPR030676">
    <property type="entry name" value="CitT-rel"/>
</dbReference>
<dbReference type="GO" id="GO:0009706">
    <property type="term" value="C:chloroplast inner membrane"/>
    <property type="evidence" value="ECO:0007669"/>
    <property type="project" value="UniProtKB-SubCell"/>
</dbReference>
<dbReference type="NCBIfam" id="TIGR00785">
    <property type="entry name" value="dass"/>
    <property type="match status" value="1"/>
</dbReference>
<dbReference type="AlphaFoldDB" id="A0AAW1NX57"/>
<evidence type="ECO:0000256" key="6">
    <source>
        <dbReference type="ARBA" id="ARBA00023136"/>
    </source>
</evidence>
<keyword evidence="6 7" id="KW-0472">Membrane</keyword>
<feature type="transmembrane region" description="Helical" evidence="7">
    <location>
        <begin position="370"/>
        <end position="385"/>
    </location>
</feature>
<protein>
    <submittedName>
        <fullName evidence="8">Uncharacterized protein</fullName>
    </submittedName>
</protein>
<dbReference type="Pfam" id="PF00939">
    <property type="entry name" value="Na_sulph_symp"/>
    <property type="match status" value="1"/>
</dbReference>
<evidence type="ECO:0000256" key="7">
    <source>
        <dbReference type="SAM" id="Phobius"/>
    </source>
</evidence>
<evidence type="ECO:0000313" key="8">
    <source>
        <dbReference type="EMBL" id="KAK9799330.1"/>
    </source>
</evidence>
<dbReference type="InterPro" id="IPR001898">
    <property type="entry name" value="SLC13A/DASS"/>
</dbReference>
<evidence type="ECO:0000256" key="3">
    <source>
        <dbReference type="ARBA" id="ARBA00022692"/>
    </source>
</evidence>
<dbReference type="Proteomes" id="UP001465755">
    <property type="component" value="Unassembled WGS sequence"/>
</dbReference>
<dbReference type="EMBL" id="JALJOQ010000091">
    <property type="protein sequence ID" value="KAK9799330.1"/>
    <property type="molecule type" value="Genomic_DNA"/>
</dbReference>
<keyword evidence="4" id="KW-1001">Plastid inner membrane</keyword>
<evidence type="ECO:0000256" key="2">
    <source>
        <dbReference type="ARBA" id="ARBA00007349"/>
    </source>
</evidence>
<evidence type="ECO:0000256" key="1">
    <source>
        <dbReference type="ARBA" id="ARBA00004478"/>
    </source>
</evidence>
<feature type="transmembrane region" description="Helical" evidence="7">
    <location>
        <begin position="459"/>
        <end position="477"/>
    </location>
</feature>